<dbReference type="Gene3D" id="3.30.300.20">
    <property type="match status" value="1"/>
</dbReference>
<dbReference type="InterPro" id="IPR036867">
    <property type="entry name" value="R3H_dom_sf"/>
</dbReference>
<dbReference type="InterPro" id="IPR034079">
    <property type="entry name" value="R3H_KhpB"/>
</dbReference>
<dbReference type="SUPFAM" id="SSF82708">
    <property type="entry name" value="R3H domain"/>
    <property type="match status" value="1"/>
</dbReference>
<protein>
    <recommendedName>
        <fullName evidence="2">R3H domain-containing protein</fullName>
    </recommendedName>
</protein>
<dbReference type="Pfam" id="PF01424">
    <property type="entry name" value="R3H"/>
    <property type="match status" value="1"/>
</dbReference>
<dbReference type="InterPro" id="IPR039247">
    <property type="entry name" value="KhpB"/>
</dbReference>
<dbReference type="CDD" id="cd02414">
    <property type="entry name" value="KH-II_Jag"/>
    <property type="match status" value="1"/>
</dbReference>
<dbReference type="InterPro" id="IPR038008">
    <property type="entry name" value="Jag_KH"/>
</dbReference>
<gene>
    <name evidence="3" type="ORF">MNBD_NITROSPINAE04-2685</name>
</gene>
<feature type="compositionally biased region" description="Basic and acidic residues" evidence="1">
    <location>
        <begin position="147"/>
        <end position="158"/>
    </location>
</feature>
<dbReference type="PANTHER" id="PTHR35800:SF1">
    <property type="entry name" value="RNA-BINDING PROTEIN KHPB"/>
    <property type="match status" value="1"/>
</dbReference>
<dbReference type="InterPro" id="IPR015946">
    <property type="entry name" value="KH_dom-like_a/b"/>
</dbReference>
<dbReference type="InterPro" id="IPR001374">
    <property type="entry name" value="R3H_dom"/>
</dbReference>
<dbReference type="PROSITE" id="PS51061">
    <property type="entry name" value="R3H"/>
    <property type="match status" value="1"/>
</dbReference>
<feature type="domain" description="R3H" evidence="2">
    <location>
        <begin position="264"/>
        <end position="330"/>
    </location>
</feature>
<proteinExistence type="inferred from homology"/>
<evidence type="ECO:0000313" key="3">
    <source>
        <dbReference type="EMBL" id="VAX17842.1"/>
    </source>
</evidence>
<sequence>MDWIEVEGKTYAEAEAKLLETLGQTDIGKLEIEKVKVKRMFLGMGGRTVKLKGRVKEAPPTRETKKEIVDELAETIQEALDPPPQATHGEAAHVEAPPANGIVTGATKYRPWVAEGPGAIVLPPEGKGYAKRKYDPNPSLDDEDAKEENLDIDDRGNENELETEEEFVPPVYEDVDDSPVMAEDRDRAVAFVSGVIDKMNMSSEVKGYRLKDRLLIQIDSDNGGLLIGRKGLTLDSLQYLTDIIINKKREGRIRIILDTEHYKERRRFKVFRIATVAADKATRIHKPVRLFPMNPTERQIVHSSLADDDRVETISEGEGNRRRVVVFPRDKRQDRGERR</sequence>
<name>A0A3B1BPA7_9ZZZZ</name>
<accession>A0A3B1BPA7</accession>
<dbReference type="EMBL" id="UOGA01000106">
    <property type="protein sequence ID" value="VAX17842.1"/>
    <property type="molecule type" value="Genomic_DNA"/>
</dbReference>
<evidence type="ECO:0000256" key="1">
    <source>
        <dbReference type="SAM" id="MobiDB-lite"/>
    </source>
</evidence>
<dbReference type="PANTHER" id="PTHR35800">
    <property type="entry name" value="PROTEIN JAG"/>
    <property type="match status" value="1"/>
</dbReference>
<feature type="region of interest" description="Disordered" evidence="1">
    <location>
        <begin position="124"/>
        <end position="164"/>
    </location>
</feature>
<dbReference type="Gene3D" id="3.30.1370.50">
    <property type="entry name" value="R3H-like domain"/>
    <property type="match status" value="1"/>
</dbReference>
<reference evidence="3" key="1">
    <citation type="submission" date="2018-06" db="EMBL/GenBank/DDBJ databases">
        <authorList>
            <person name="Zhirakovskaya E."/>
        </authorList>
    </citation>
    <scope>NUCLEOTIDE SEQUENCE</scope>
</reference>
<dbReference type="SMART" id="SM00393">
    <property type="entry name" value="R3H"/>
    <property type="match status" value="1"/>
</dbReference>
<dbReference type="CDD" id="cd02644">
    <property type="entry name" value="R3H_jag"/>
    <property type="match status" value="1"/>
</dbReference>
<dbReference type="NCBIfam" id="NF041568">
    <property type="entry name" value="Jag_EloR"/>
    <property type="match status" value="1"/>
</dbReference>
<dbReference type="AlphaFoldDB" id="A0A3B1BPA7"/>
<dbReference type="Pfam" id="PF13083">
    <property type="entry name" value="KH_KhpA-B"/>
    <property type="match status" value="1"/>
</dbReference>
<organism evidence="3">
    <name type="scientific">hydrothermal vent metagenome</name>
    <dbReference type="NCBI Taxonomy" id="652676"/>
    <lineage>
        <taxon>unclassified sequences</taxon>
        <taxon>metagenomes</taxon>
        <taxon>ecological metagenomes</taxon>
    </lineage>
</organism>
<dbReference type="HAMAP" id="MF_00867">
    <property type="entry name" value="KhpB"/>
    <property type="match status" value="1"/>
</dbReference>
<evidence type="ECO:0000259" key="2">
    <source>
        <dbReference type="PROSITE" id="PS51061"/>
    </source>
</evidence>
<dbReference type="GO" id="GO:0003723">
    <property type="term" value="F:RNA binding"/>
    <property type="evidence" value="ECO:0007669"/>
    <property type="project" value="InterPro"/>
</dbReference>